<dbReference type="EMBL" id="JACCEM010000007">
    <property type="protein sequence ID" value="NYT50435.1"/>
    <property type="molecule type" value="Genomic_DNA"/>
</dbReference>
<protein>
    <submittedName>
        <fullName evidence="1">Uncharacterized protein</fullName>
    </submittedName>
</protein>
<gene>
    <name evidence="1" type="ORF">H0A72_14040</name>
</gene>
<organism evidence="1 2">
    <name type="scientific">Parapusillimonas granuli</name>
    <dbReference type="NCBI Taxonomy" id="380911"/>
    <lineage>
        <taxon>Bacteria</taxon>
        <taxon>Pseudomonadati</taxon>
        <taxon>Pseudomonadota</taxon>
        <taxon>Betaproteobacteria</taxon>
        <taxon>Burkholderiales</taxon>
        <taxon>Alcaligenaceae</taxon>
        <taxon>Parapusillimonas</taxon>
    </lineage>
</organism>
<proteinExistence type="predicted"/>
<comment type="caution">
    <text evidence="1">The sequence shown here is derived from an EMBL/GenBank/DDBJ whole genome shotgun (WGS) entry which is preliminary data.</text>
</comment>
<evidence type="ECO:0000313" key="1">
    <source>
        <dbReference type="EMBL" id="NYT50435.1"/>
    </source>
</evidence>
<accession>A0A853FWN6</accession>
<sequence length="98" mass="10965">MFGPNGWDKPASRDIPCPSVFQFLPEVVPADGERYQRFRACFTGGDASRIIKIANELFPEAALDGATERPAHARYLAIEDLAEKFSLFLHVIDEGFHL</sequence>
<dbReference type="AlphaFoldDB" id="A0A853FWN6"/>
<reference evidence="1 2" key="1">
    <citation type="submission" date="2020-07" db="EMBL/GenBank/DDBJ databases">
        <title>Taxonomic revisions and descriptions of new bacterial species based on genomic comparisons in the high-G+C-content subgroup of the family Alcaligenaceae.</title>
        <authorList>
            <person name="Szabo A."/>
            <person name="Felfoldi T."/>
        </authorList>
    </citation>
    <scope>NUCLEOTIDE SEQUENCE [LARGE SCALE GENOMIC DNA]</scope>
    <source>
        <strain evidence="1 2">LMG 24012</strain>
    </source>
</reference>
<evidence type="ECO:0000313" key="2">
    <source>
        <dbReference type="Proteomes" id="UP000559809"/>
    </source>
</evidence>
<dbReference type="Proteomes" id="UP000559809">
    <property type="component" value="Unassembled WGS sequence"/>
</dbReference>
<name>A0A853FWN6_9BURK</name>
<keyword evidence="2" id="KW-1185">Reference proteome</keyword>